<feature type="compositionally biased region" description="Low complexity" evidence="1">
    <location>
        <begin position="439"/>
        <end position="455"/>
    </location>
</feature>
<feature type="compositionally biased region" description="Pro residues" evidence="1">
    <location>
        <begin position="492"/>
        <end position="510"/>
    </location>
</feature>
<feature type="region of interest" description="Disordered" evidence="1">
    <location>
        <begin position="1"/>
        <end position="42"/>
    </location>
</feature>
<feature type="region of interest" description="Disordered" evidence="1">
    <location>
        <begin position="370"/>
        <end position="612"/>
    </location>
</feature>
<reference evidence="2" key="1">
    <citation type="journal article" date="2021" name="Proc. Natl. Acad. Sci. U.S.A.">
        <title>Three genomes in the algal genus Volvox reveal the fate of a haploid sex-determining region after a transition to homothallism.</title>
        <authorList>
            <person name="Yamamoto K."/>
            <person name="Hamaji T."/>
            <person name="Kawai-Toyooka H."/>
            <person name="Matsuzaki R."/>
            <person name="Takahashi F."/>
            <person name="Nishimura Y."/>
            <person name="Kawachi M."/>
            <person name="Noguchi H."/>
            <person name="Minakuchi Y."/>
            <person name="Umen J.G."/>
            <person name="Toyoda A."/>
            <person name="Nozaki H."/>
        </authorList>
    </citation>
    <scope>NUCLEOTIDE SEQUENCE</scope>
    <source>
        <strain evidence="2">NIES-3780</strain>
    </source>
</reference>
<gene>
    <name evidence="2" type="ORF">Vafri_20776</name>
</gene>
<organism evidence="2 3">
    <name type="scientific">Volvox africanus</name>
    <dbReference type="NCBI Taxonomy" id="51714"/>
    <lineage>
        <taxon>Eukaryota</taxon>
        <taxon>Viridiplantae</taxon>
        <taxon>Chlorophyta</taxon>
        <taxon>core chlorophytes</taxon>
        <taxon>Chlorophyceae</taxon>
        <taxon>CS clade</taxon>
        <taxon>Chlamydomonadales</taxon>
        <taxon>Volvocaceae</taxon>
        <taxon>Volvox</taxon>
    </lineage>
</organism>
<keyword evidence="3" id="KW-1185">Reference proteome</keyword>
<dbReference type="AlphaFoldDB" id="A0A8J4FAZ9"/>
<dbReference type="Proteomes" id="UP000747399">
    <property type="component" value="Unassembled WGS sequence"/>
</dbReference>
<feature type="region of interest" description="Disordered" evidence="1">
    <location>
        <begin position="135"/>
        <end position="167"/>
    </location>
</feature>
<feature type="region of interest" description="Disordered" evidence="1">
    <location>
        <begin position="680"/>
        <end position="729"/>
    </location>
</feature>
<feature type="compositionally biased region" description="Polar residues" evidence="1">
    <location>
        <begin position="550"/>
        <end position="570"/>
    </location>
</feature>
<comment type="caution">
    <text evidence="2">The sequence shown here is derived from an EMBL/GenBank/DDBJ whole genome shotgun (WGS) entry which is preliminary data.</text>
</comment>
<feature type="compositionally biased region" description="Polar residues" evidence="1">
    <location>
        <begin position="581"/>
        <end position="610"/>
    </location>
</feature>
<feature type="compositionally biased region" description="Low complexity" evidence="1">
    <location>
        <begin position="1"/>
        <end position="17"/>
    </location>
</feature>
<protein>
    <submittedName>
        <fullName evidence="2">Uncharacterized protein</fullName>
    </submittedName>
</protein>
<sequence>AASSRLLSSGRAAAGTGRSRRRLQPILEHVGSSGGGGTANDPFRAALVSKRTPPPQEQTHQHLLAPPGTCNAAIVRQRSYDRHAMSMAPRVHDNDGTYDFGGTMTADAQQCGVYGNYDRSACGTIMREVSAAAAGGQEHRTAMEAQVEDTRARRRPCGKSQPGGIDTEYDDEMYEQMYDYLEQHLSAQHASEHGVTMYNNHMYDSFMPGDTEHGQVGRSGLTGGRRTEGTPPAAAADTKYGMKAGGGGGMYDEECSGKGRGKKGNELEGGDESNEEREVEEEEVEEEEAVEEDSELQSAFLASCITLARTSLDIQNPSSAAYGTRGLTYLSSSPYSNRGYDTADEPEVTVETLDVYGEPQPTKWLPARSVAERGGGATHATHGSLRELRMGSPMPPPMRARPTSSQLVRASSALQNPLPQWRYAPPPQGRPYRGHLPYQLQTDAAKLKQQQQQRSQQHHQLKQQYWQQQERGGHLRTSPRDGRAVVPGGPNGRPPPPPPPAPPPPLPPAWRPQSQAGREAGGGMEHPQHKQQQYQPPLLQPPQPLPLYSRQAQLEQQNALRPIGSRSQAGSYPDDWPAHQSVVQQEGSSQRMESMRQSASSYWHGSQMVQRTDDPEPVVAGQLKSSAHGFQQQYQQQELQHCQHRALSAYLDATATIAGGGSSGGLSTAWLEQQRQQAVVEAGSSRAAGGGGGITTARTMSRHGHHRPERGLEREASRSAVDAWLKQQQ</sequence>
<feature type="region of interest" description="Disordered" evidence="1">
    <location>
        <begin position="211"/>
        <end position="296"/>
    </location>
</feature>
<proteinExistence type="predicted"/>
<accession>A0A8J4FAZ9</accession>
<evidence type="ECO:0000313" key="2">
    <source>
        <dbReference type="EMBL" id="GIL67375.1"/>
    </source>
</evidence>
<name>A0A8J4FAZ9_9CHLO</name>
<feature type="compositionally biased region" description="Acidic residues" evidence="1">
    <location>
        <begin position="268"/>
        <end position="295"/>
    </location>
</feature>
<evidence type="ECO:0000313" key="3">
    <source>
        <dbReference type="Proteomes" id="UP000747399"/>
    </source>
</evidence>
<feature type="non-terminal residue" evidence="2">
    <location>
        <position position="729"/>
    </location>
</feature>
<feature type="compositionally biased region" description="Polar residues" evidence="1">
    <location>
        <begin position="402"/>
        <end position="418"/>
    </location>
</feature>
<dbReference type="EMBL" id="BNCO01000097">
    <property type="protein sequence ID" value="GIL67375.1"/>
    <property type="molecule type" value="Genomic_DNA"/>
</dbReference>
<evidence type="ECO:0000256" key="1">
    <source>
        <dbReference type="SAM" id="MobiDB-lite"/>
    </source>
</evidence>